<dbReference type="InterPro" id="IPR047187">
    <property type="entry name" value="SF1_C_Upf1"/>
</dbReference>
<dbReference type="PANTHER" id="PTHR43788:SF8">
    <property type="entry name" value="DNA-BINDING PROTEIN SMUBP-2"/>
    <property type="match status" value="1"/>
</dbReference>
<dbReference type="PANTHER" id="PTHR43788">
    <property type="entry name" value="DNA2/NAM7 HELICASE FAMILY MEMBER"/>
    <property type="match status" value="1"/>
</dbReference>
<evidence type="ECO:0000256" key="6">
    <source>
        <dbReference type="SAM" id="MobiDB-lite"/>
    </source>
</evidence>
<dbReference type="AlphaFoldDB" id="A0A168JWM8"/>
<comment type="similarity">
    <text evidence="1">Belongs to the DNA2/NAM7 helicase family.</text>
</comment>
<evidence type="ECO:0000313" key="10">
    <source>
        <dbReference type="Proteomes" id="UP000076881"/>
    </source>
</evidence>
<dbReference type="Proteomes" id="UP000076881">
    <property type="component" value="Unassembled WGS sequence"/>
</dbReference>
<evidence type="ECO:0000256" key="4">
    <source>
        <dbReference type="ARBA" id="ARBA00022806"/>
    </source>
</evidence>
<dbReference type="InterPro" id="IPR050534">
    <property type="entry name" value="Coronavir_polyprotein_1ab"/>
</dbReference>
<reference evidence="9 10" key="1">
    <citation type="journal article" date="2016" name="Genome Biol. Evol.">
        <title>Divergent and convergent evolution of fungal pathogenicity.</title>
        <authorList>
            <person name="Shang Y."/>
            <person name="Xiao G."/>
            <person name="Zheng P."/>
            <person name="Cen K."/>
            <person name="Zhan S."/>
            <person name="Wang C."/>
        </authorList>
    </citation>
    <scope>NUCLEOTIDE SEQUENCE [LARGE SCALE GENOMIC DNA]</scope>
    <source>
        <strain evidence="9 10">RCEF 1005</strain>
    </source>
</reference>
<proteinExistence type="inferred from homology"/>
<dbReference type="InterPro" id="IPR041679">
    <property type="entry name" value="DNA2/NAM7-like_C"/>
</dbReference>
<feature type="compositionally biased region" description="Polar residues" evidence="6">
    <location>
        <begin position="12"/>
        <end position="25"/>
    </location>
</feature>
<keyword evidence="4" id="KW-0347">Helicase</keyword>
<dbReference type="OrthoDB" id="4870772at2759"/>
<evidence type="ECO:0000259" key="7">
    <source>
        <dbReference type="Pfam" id="PF13086"/>
    </source>
</evidence>
<gene>
    <name evidence="9" type="ORF">LEL_00505</name>
</gene>
<keyword evidence="10" id="KW-1185">Reference proteome</keyword>
<evidence type="ECO:0000256" key="3">
    <source>
        <dbReference type="ARBA" id="ARBA00022801"/>
    </source>
</evidence>
<evidence type="ECO:0000313" key="9">
    <source>
        <dbReference type="EMBL" id="OAA80960.1"/>
    </source>
</evidence>
<sequence>MPPSDQARPSRAATSSVPSKTTRPSASADAIAGRKSTSDRCAVFHGRSGALVAGTKNLAKSKVEGRYKIITIQDRDPHIGFTLGFPLPGNFQQANHQSGHGVQYTLHSQTEDAVLASVYVISVRFPRDLTVDIREIAPKQITDLVGHNPAHSRPMTLISVHLGSQAIVTGFGIPYANPGEPDVEGWINDQKPMPGGHTMAEFLAQREFTILLDLPVERTIQKYGYGDLPPVFKYPYPHDLAWEIDDYKSMDREHRGHPWITPFDYRDVSEFLTVQNHATYQDMMWISDAVNEIREIKIPAYFAILDSARQNFDGAKTFYVILATEKHQLSTFEAAWHRLTKSEETFKLQFNDDKPGGKPKAAEKLLKPILWACELVMNRNSIADLNHFHPTESHELGPGTGKTTCISAVVVAMRSTQGRVLASTPTNVATDNFARRINERTRAIAQRCRELQLVDIKDYCPLLVVRGHNVKCEVRALLALLQDPSLGDDASKYGQFETSSRWKKHLSPAYWALSVLGSSAGETLLQDSNSCLLQLQGQVAQTPRWALMRAVVNGQIRYQDAVSNSNLGEPDATSLLHAVVDSADVLCCTPAGFENNRLYRTWRDTVATCVAIDEAASMRIPDFLGVCGNCALPCALAGDPQQLPPAVFTKTETLEDGSFINRFAAAGKVSPLMYFMTMGLPVYRLDQQLRMGTGLFDMMSGIIYPEVPLSYAKGCEISQPKFKIGRDLEAFFRNKFPALRSPPPGKLLPVFVHCDGCPISTADILTWSLRNPAQVEVALDLAVEFVKVCRVDTKLITFIAPYAANVDEITTALKNPAYAALRGMPAPATIDSFQGHENEIVFVVMGTTGPTPGPGFTADAKRLNVMLTRHRCGLVIVGDLYITDNSRGYTKGKAAKGQRQARNSRILVIDAEGNTTQTKAAALKTVHMAMLGSGRSATAPVQK</sequence>
<organism evidence="9 10">
    <name type="scientific">Akanthomyces lecanii RCEF 1005</name>
    <dbReference type="NCBI Taxonomy" id="1081108"/>
    <lineage>
        <taxon>Eukaryota</taxon>
        <taxon>Fungi</taxon>
        <taxon>Dikarya</taxon>
        <taxon>Ascomycota</taxon>
        <taxon>Pezizomycotina</taxon>
        <taxon>Sordariomycetes</taxon>
        <taxon>Hypocreomycetidae</taxon>
        <taxon>Hypocreales</taxon>
        <taxon>Cordycipitaceae</taxon>
        <taxon>Akanthomyces</taxon>
        <taxon>Cordyceps confragosa</taxon>
    </lineage>
</organism>
<evidence type="ECO:0000256" key="1">
    <source>
        <dbReference type="ARBA" id="ARBA00007913"/>
    </source>
</evidence>
<feature type="domain" description="DNA2/NAM7 helicase helicase" evidence="7">
    <location>
        <begin position="575"/>
        <end position="650"/>
    </location>
</feature>
<dbReference type="Pfam" id="PF13086">
    <property type="entry name" value="AAA_11"/>
    <property type="match status" value="1"/>
</dbReference>
<evidence type="ECO:0000256" key="2">
    <source>
        <dbReference type="ARBA" id="ARBA00022741"/>
    </source>
</evidence>
<keyword evidence="3" id="KW-0378">Hydrolase</keyword>
<dbReference type="Gene3D" id="3.40.50.300">
    <property type="entry name" value="P-loop containing nucleotide triphosphate hydrolases"/>
    <property type="match status" value="2"/>
</dbReference>
<dbReference type="SUPFAM" id="SSF52540">
    <property type="entry name" value="P-loop containing nucleoside triphosphate hydrolases"/>
    <property type="match status" value="1"/>
</dbReference>
<dbReference type="InterPro" id="IPR041677">
    <property type="entry name" value="DNA2/NAM7_AAA_11"/>
</dbReference>
<name>A0A168JWM8_CORDF</name>
<keyword evidence="5" id="KW-0067">ATP-binding</keyword>
<accession>A0A168JWM8</accession>
<dbReference type="EMBL" id="AZHF01000001">
    <property type="protein sequence ID" value="OAA80960.1"/>
    <property type="molecule type" value="Genomic_DNA"/>
</dbReference>
<dbReference type="InterPro" id="IPR027417">
    <property type="entry name" value="P-loop_NTPase"/>
</dbReference>
<dbReference type="STRING" id="1081108.A0A168JWM8"/>
<dbReference type="CDD" id="cd18808">
    <property type="entry name" value="SF1_C_Upf1"/>
    <property type="match status" value="1"/>
</dbReference>
<dbReference type="GO" id="GO:0043139">
    <property type="term" value="F:5'-3' DNA helicase activity"/>
    <property type="evidence" value="ECO:0007669"/>
    <property type="project" value="TreeGrafter"/>
</dbReference>
<dbReference type="GO" id="GO:0005524">
    <property type="term" value="F:ATP binding"/>
    <property type="evidence" value="ECO:0007669"/>
    <property type="project" value="UniProtKB-KW"/>
</dbReference>
<protein>
    <recommendedName>
        <fullName evidence="11">DNA2/NAM7 helicase-like C-terminal domain-containing protein</fullName>
    </recommendedName>
</protein>
<keyword evidence="2" id="KW-0547">Nucleotide-binding</keyword>
<feature type="domain" description="DNA2/NAM7 helicase-like C-terminal" evidence="8">
    <location>
        <begin position="675"/>
        <end position="879"/>
    </location>
</feature>
<comment type="caution">
    <text evidence="9">The sequence shown here is derived from an EMBL/GenBank/DDBJ whole genome shotgun (WGS) entry which is preliminary data.</text>
</comment>
<evidence type="ECO:0000256" key="5">
    <source>
        <dbReference type="ARBA" id="ARBA00022840"/>
    </source>
</evidence>
<feature type="region of interest" description="Disordered" evidence="6">
    <location>
        <begin position="1"/>
        <end position="33"/>
    </location>
</feature>
<evidence type="ECO:0008006" key="11">
    <source>
        <dbReference type="Google" id="ProtNLM"/>
    </source>
</evidence>
<dbReference type="GO" id="GO:0016787">
    <property type="term" value="F:hydrolase activity"/>
    <property type="evidence" value="ECO:0007669"/>
    <property type="project" value="UniProtKB-KW"/>
</dbReference>
<evidence type="ECO:0000259" key="8">
    <source>
        <dbReference type="Pfam" id="PF13087"/>
    </source>
</evidence>
<dbReference type="Pfam" id="PF13087">
    <property type="entry name" value="AAA_12"/>
    <property type="match status" value="1"/>
</dbReference>